<feature type="signal peptide" evidence="9">
    <location>
        <begin position="1"/>
        <end position="37"/>
    </location>
</feature>
<evidence type="ECO:0000256" key="1">
    <source>
        <dbReference type="ARBA" id="ARBA00001412"/>
    </source>
</evidence>
<evidence type="ECO:0000313" key="13">
    <source>
        <dbReference type="EMBL" id="MFC0205351.1"/>
    </source>
</evidence>
<evidence type="ECO:0000259" key="12">
    <source>
        <dbReference type="Pfam" id="PF08533"/>
    </source>
</evidence>
<dbReference type="InterPro" id="IPR017853">
    <property type="entry name" value="GH"/>
</dbReference>
<sequence length="699" mass="76942">MTMPGLSACRRRLGRGAKTWLGILSLFVASLAGPAMAAERPFTAPPLAVGASWYPEQWPEARWEADLALMERAHLSVVRIGEFAWARMEPEDGRFDFAWLDRAIAAARRHGLKVVLGTPSAAPPIWLTQAHPDIRRMEEDGHIQGHGERRQFSVASATYRRYAVRIATEMARRYGHNPTVVGWQIDNEIGLESFDPEAKARWANWLAARYGTIDALNRRWSTQYWSQLYQRFDQVPLTLGRDQNPALVLDARRLFSAIWADYVDAQATAIRAQADRRQFITINSTAWNDHFDQYAVHRGLDLAAWDEYVPDGRPDPAALALHHAVVRGYLRRNFWVMETQPGRVNWGTNNRSLDPGETRALAWQAVAHGADAILYWQWRSAPGGQEQYHGTLVGADGQPMPVYDEIARTADELRAASRWLAGTAPVARVAMVYSQDSRWAIEQQRFARDYDPVAVLKDWYRPFHALGIAVDIVPPDADLSRYALVLAPGLNVLDAATADRLAAYVRGGGHLVLGPRSGMKDGDNALWPQRQPGPLASLLGATVEDFFALDAPIAVPGLGAVANVRIWAEALTPREPDAIGLARYGMAPWLTDKPMAVARGSGHGEIAYIGALLDEPGQAALTAILLGRACLPVPPALPAGIEMAERSGPPGRFRFLINHGDTPAPITIPDTAQVLLGDMREGRLAAHGVVLLKLAGGNR</sequence>
<gene>
    <name evidence="13" type="ORF">ACFFJC_13860</name>
</gene>
<dbReference type="InterPro" id="IPR013739">
    <property type="entry name" value="Beta_galactosidase_C"/>
</dbReference>
<feature type="chain" id="PRO_5047027243" description="Beta-galactosidase" evidence="9">
    <location>
        <begin position="38"/>
        <end position="699"/>
    </location>
</feature>
<dbReference type="Pfam" id="PF02449">
    <property type="entry name" value="Glyco_hydro_42"/>
    <property type="match status" value="1"/>
</dbReference>
<dbReference type="InterPro" id="IPR013780">
    <property type="entry name" value="Glyco_hydro_b"/>
</dbReference>
<comment type="catalytic activity">
    <reaction evidence="1 8">
        <text>Hydrolysis of terminal non-reducing beta-D-galactose residues in beta-D-galactosides.</text>
        <dbReference type="EC" id="3.2.1.23"/>
    </reaction>
</comment>
<dbReference type="Gene3D" id="2.60.40.1180">
    <property type="entry name" value="Golgi alpha-mannosidase II"/>
    <property type="match status" value="1"/>
</dbReference>
<proteinExistence type="inferred from homology"/>
<dbReference type="RefSeq" id="WP_379556257.1">
    <property type="nucleotide sequence ID" value="NZ_JBHUKO010000002.1"/>
</dbReference>
<name>A0ABV6CY80_9SPHN</name>
<evidence type="ECO:0000256" key="5">
    <source>
        <dbReference type="ARBA" id="ARBA00022801"/>
    </source>
</evidence>
<feature type="domain" description="Glycoside hydrolase family 42 N-terminal" evidence="10">
    <location>
        <begin position="53"/>
        <end position="414"/>
    </location>
</feature>
<evidence type="ECO:0000256" key="2">
    <source>
        <dbReference type="ARBA" id="ARBA00005940"/>
    </source>
</evidence>
<organism evidence="13 14">
    <name type="scientific">Novosphingobium soli</name>
    <dbReference type="NCBI Taxonomy" id="574956"/>
    <lineage>
        <taxon>Bacteria</taxon>
        <taxon>Pseudomonadati</taxon>
        <taxon>Pseudomonadota</taxon>
        <taxon>Alphaproteobacteria</taxon>
        <taxon>Sphingomonadales</taxon>
        <taxon>Sphingomonadaceae</taxon>
        <taxon>Novosphingobium</taxon>
    </lineage>
</organism>
<dbReference type="Gene3D" id="3.40.50.880">
    <property type="match status" value="1"/>
</dbReference>
<dbReference type="PIRSF" id="PIRSF001084">
    <property type="entry name" value="B-galactosidase"/>
    <property type="match status" value="1"/>
</dbReference>
<evidence type="ECO:0000313" key="14">
    <source>
        <dbReference type="Proteomes" id="UP001589798"/>
    </source>
</evidence>
<comment type="similarity">
    <text evidence="2 8">Belongs to the glycosyl hydrolase 42 family.</text>
</comment>
<keyword evidence="5 8" id="KW-0378">Hydrolase</keyword>
<dbReference type="PANTHER" id="PTHR36447:SF2">
    <property type="entry name" value="BETA-GALACTOSIDASE YESZ"/>
    <property type="match status" value="1"/>
</dbReference>
<dbReference type="InterPro" id="IPR013738">
    <property type="entry name" value="Beta_galactosidase_Trimer"/>
</dbReference>
<feature type="domain" description="Beta-galactosidase C-terminal" evidence="12">
    <location>
        <begin position="640"/>
        <end position="693"/>
    </location>
</feature>
<dbReference type="EMBL" id="JBHLWK010000017">
    <property type="protein sequence ID" value="MFC0205351.1"/>
    <property type="molecule type" value="Genomic_DNA"/>
</dbReference>
<reference evidence="13 14" key="1">
    <citation type="submission" date="2024-09" db="EMBL/GenBank/DDBJ databases">
        <authorList>
            <person name="Sun Q."/>
            <person name="Mori K."/>
        </authorList>
    </citation>
    <scope>NUCLEOTIDE SEQUENCE [LARGE SCALE GENOMIC DNA]</scope>
    <source>
        <strain evidence="13 14">CCM 7706</strain>
    </source>
</reference>
<dbReference type="Pfam" id="PF08533">
    <property type="entry name" value="Glyco_hydro_42C"/>
    <property type="match status" value="1"/>
</dbReference>
<dbReference type="InterPro" id="IPR029062">
    <property type="entry name" value="Class_I_gatase-like"/>
</dbReference>
<dbReference type="Proteomes" id="UP001589798">
    <property type="component" value="Unassembled WGS sequence"/>
</dbReference>
<dbReference type="GO" id="GO:0004565">
    <property type="term" value="F:beta-galactosidase activity"/>
    <property type="evidence" value="ECO:0007669"/>
    <property type="project" value="UniProtKB-EC"/>
</dbReference>
<evidence type="ECO:0000256" key="8">
    <source>
        <dbReference type="PIRNR" id="PIRNR001084"/>
    </source>
</evidence>
<evidence type="ECO:0000256" key="4">
    <source>
        <dbReference type="ARBA" id="ARBA00022723"/>
    </source>
</evidence>
<dbReference type="InterPro" id="IPR003476">
    <property type="entry name" value="Glyco_hydro_42"/>
</dbReference>
<dbReference type="SUPFAM" id="SSF52317">
    <property type="entry name" value="Class I glutamine amidotransferase-like"/>
    <property type="match status" value="1"/>
</dbReference>
<comment type="caution">
    <text evidence="13">The sequence shown here is derived from an EMBL/GenBank/DDBJ whole genome shotgun (WGS) entry which is preliminary data.</text>
</comment>
<dbReference type="PANTHER" id="PTHR36447">
    <property type="entry name" value="BETA-GALACTOSIDASE GANA"/>
    <property type="match status" value="1"/>
</dbReference>
<dbReference type="SUPFAM" id="SSF51445">
    <property type="entry name" value="(Trans)glycosidases"/>
    <property type="match status" value="1"/>
</dbReference>
<evidence type="ECO:0000256" key="6">
    <source>
        <dbReference type="ARBA" id="ARBA00022833"/>
    </source>
</evidence>
<dbReference type="Gene3D" id="3.20.20.80">
    <property type="entry name" value="Glycosidases"/>
    <property type="match status" value="1"/>
</dbReference>
<keyword evidence="9" id="KW-0732">Signal</keyword>
<keyword evidence="6" id="KW-0862">Zinc</keyword>
<dbReference type="InterPro" id="IPR013529">
    <property type="entry name" value="Glyco_hydro_42_N"/>
</dbReference>
<dbReference type="EC" id="3.2.1.23" evidence="3 8"/>
<evidence type="ECO:0000256" key="7">
    <source>
        <dbReference type="ARBA" id="ARBA00023295"/>
    </source>
</evidence>
<dbReference type="CDD" id="cd03143">
    <property type="entry name" value="A4_beta-galactosidase_middle_domain"/>
    <property type="match status" value="1"/>
</dbReference>
<keyword evidence="4" id="KW-0479">Metal-binding</keyword>
<dbReference type="Pfam" id="PF08532">
    <property type="entry name" value="Glyco_hydro_42M"/>
    <property type="match status" value="1"/>
</dbReference>
<accession>A0ABV6CY80</accession>
<evidence type="ECO:0000256" key="3">
    <source>
        <dbReference type="ARBA" id="ARBA00012756"/>
    </source>
</evidence>
<protein>
    <recommendedName>
        <fullName evidence="3 8">Beta-galactosidase</fullName>
        <shortName evidence="8">Beta-gal</shortName>
        <ecNumber evidence="3 8">3.2.1.23</ecNumber>
    </recommendedName>
</protein>
<evidence type="ECO:0000259" key="11">
    <source>
        <dbReference type="Pfam" id="PF08532"/>
    </source>
</evidence>
<feature type="domain" description="Beta-galactosidase trimerisation" evidence="11">
    <location>
        <begin position="427"/>
        <end position="630"/>
    </location>
</feature>
<evidence type="ECO:0000259" key="10">
    <source>
        <dbReference type="Pfam" id="PF02449"/>
    </source>
</evidence>
<keyword evidence="7 8" id="KW-0326">Glycosidase</keyword>
<keyword evidence="14" id="KW-1185">Reference proteome</keyword>
<evidence type="ECO:0000256" key="9">
    <source>
        <dbReference type="SAM" id="SignalP"/>
    </source>
</evidence>